<dbReference type="EMBL" id="FR773153">
    <property type="protein sequence ID" value="CBY92840.1"/>
    <property type="molecule type" value="Genomic_DNA"/>
</dbReference>
<evidence type="ECO:0000313" key="1">
    <source>
        <dbReference type="EMBL" id="CBY92840.1"/>
    </source>
</evidence>
<dbReference type="AlphaFoldDB" id="E8ZI69"/>
<dbReference type="HOGENOM" id="CLU_1319757_0_0_14"/>
<evidence type="ECO:0000313" key="2">
    <source>
        <dbReference type="Proteomes" id="UP000008637"/>
    </source>
</evidence>
<reference evidence="1 2" key="1">
    <citation type="journal article" date="2011" name="J. Bacteriol.">
        <title>Complete genome sequence of Mycoplasma haemofelis, a hemotropic mycoplasma.</title>
        <authorList>
            <person name="Barker E.N."/>
            <person name="Helps C.R."/>
            <person name="Peters I.R."/>
            <person name="Darby A.C."/>
            <person name="Radford A.D."/>
            <person name="Tasker S."/>
        </authorList>
    </citation>
    <scope>NUCLEOTIDE SEQUENCE [LARGE SCALE GENOMIC DNA]</scope>
    <source>
        <strain evidence="1 2">Langford 1</strain>
    </source>
</reference>
<protein>
    <submittedName>
        <fullName evidence="1">Uncharacterized protein</fullName>
    </submittedName>
</protein>
<organism evidence="1 2">
    <name type="scientific">Mycoplasma haemofelis (strain Langford 1)</name>
    <name type="common">Haemobartonella felis</name>
    <dbReference type="NCBI Taxonomy" id="941640"/>
    <lineage>
        <taxon>Bacteria</taxon>
        <taxon>Bacillati</taxon>
        <taxon>Mycoplasmatota</taxon>
        <taxon>Mollicutes</taxon>
        <taxon>Mycoplasmataceae</taxon>
        <taxon>Mycoplasma</taxon>
    </lineage>
</organism>
<dbReference type="OrthoDB" id="9826009at2"/>
<dbReference type="Proteomes" id="UP000008637">
    <property type="component" value="Chromosome"/>
</dbReference>
<name>E8ZI69_MYCHL</name>
<sequence>METSKVALGMLGATGVTGGGGFAAYKMGVFSGEEKPLSVEQRLNNEEYELINSEDKRKEIFKDLKDKTEFLNELNKYKEGTDNLSDDNDGTKGGPALKKMCDALLGSKEEQDFKNASEWCVLRIQDRVLSNKSWIPLSGSEDHSSDWKASFTANQNAMVAYGVEGIQTGMQADNGYTKVKEWCSKNAILPINKSRKTLLEKASIWCTKNS</sequence>
<keyword evidence="2" id="KW-1185">Reference proteome</keyword>
<accession>E8ZI69</accession>
<dbReference type="KEGG" id="mha:HF1_08320"/>
<proteinExistence type="predicted"/>
<gene>
    <name evidence="1" type="ordered locus">HF1_08320</name>
</gene>